<evidence type="ECO:0000256" key="2">
    <source>
        <dbReference type="ARBA" id="ARBA00022516"/>
    </source>
</evidence>
<comment type="similarity">
    <text evidence="1">Belongs to the acyl-ACP thioesterase family.</text>
</comment>
<dbReference type="Gene3D" id="3.10.129.10">
    <property type="entry name" value="Hotdog Thioesterase"/>
    <property type="match status" value="1"/>
</dbReference>
<dbReference type="EMBL" id="FNGW01000003">
    <property type="protein sequence ID" value="SDL69321.1"/>
    <property type="molecule type" value="Genomic_DNA"/>
</dbReference>
<evidence type="ECO:0000256" key="7">
    <source>
        <dbReference type="ARBA" id="ARBA00023160"/>
    </source>
</evidence>
<keyword evidence="3" id="KW-0378">Hydrolase</keyword>
<dbReference type="GO" id="GO:0000036">
    <property type="term" value="F:acyl carrier activity"/>
    <property type="evidence" value="ECO:0007669"/>
    <property type="project" value="TreeGrafter"/>
</dbReference>
<dbReference type="InterPro" id="IPR029069">
    <property type="entry name" value="HotDog_dom_sf"/>
</dbReference>
<dbReference type="SUPFAM" id="SSF54637">
    <property type="entry name" value="Thioesterase/thiol ester dehydrase-isomerase"/>
    <property type="match status" value="2"/>
</dbReference>
<evidence type="ECO:0000256" key="6">
    <source>
        <dbReference type="ARBA" id="ARBA00023098"/>
    </source>
</evidence>
<dbReference type="AlphaFoldDB" id="A0A1G9M5U7"/>
<dbReference type="RefSeq" id="WP_092724785.1">
    <property type="nucleotide sequence ID" value="NZ_FNGW01000003.1"/>
</dbReference>
<sequence length="265" mass="31961">MVHIFEKKYEVTYRDTNVRQECNLSAYMEFMVDAAFCQEATLGLSISDLIESNHTWVIYDYKIKIHKYANYRDKLNVVTYVKRFKKFYAIRIFEIYDESNTLIVEGETLAFFIDMIKVRPCIIPKYYYELYCVEEDNKEPIKKLKLKAPEKITHEKEFEIRYGDIDLNLHVGNVQYVKWIMETIPFEVMTNYRNNHIKIKYEKEIKYGEKIRVQTQIEKSEDNIVAMHQIIDKEDKEIALLESHWEKINDNKNFLKNLNIEQNTK</sequence>
<gene>
    <name evidence="10" type="ORF">SAMN04515677_10371</name>
</gene>
<keyword evidence="5" id="KW-0809">Transit peptide</keyword>
<dbReference type="PANTHER" id="PTHR31727:SF6">
    <property type="entry name" value="OLEOYL-ACYL CARRIER PROTEIN THIOESTERASE 1, CHLOROPLASTIC"/>
    <property type="match status" value="1"/>
</dbReference>
<feature type="domain" description="Acyl-ACP thioesterase N-terminal hotdog" evidence="8">
    <location>
        <begin position="4"/>
        <end position="131"/>
    </location>
</feature>
<dbReference type="PANTHER" id="PTHR31727">
    <property type="entry name" value="OLEOYL-ACYL CARRIER PROTEIN THIOESTERASE 1, CHLOROPLASTIC"/>
    <property type="match status" value="1"/>
</dbReference>
<evidence type="ECO:0000259" key="9">
    <source>
        <dbReference type="Pfam" id="PF20791"/>
    </source>
</evidence>
<dbReference type="InterPro" id="IPR049427">
    <property type="entry name" value="Acyl-ACP_TE_C"/>
</dbReference>
<protein>
    <submittedName>
        <fullName evidence="10">Acyl-ACP thioesterase</fullName>
    </submittedName>
</protein>
<evidence type="ECO:0000256" key="5">
    <source>
        <dbReference type="ARBA" id="ARBA00022946"/>
    </source>
</evidence>
<evidence type="ECO:0000313" key="10">
    <source>
        <dbReference type="EMBL" id="SDL69321.1"/>
    </source>
</evidence>
<dbReference type="STRING" id="1121325.SAMN04515677_10371"/>
<evidence type="ECO:0000256" key="4">
    <source>
        <dbReference type="ARBA" id="ARBA00022832"/>
    </source>
</evidence>
<keyword evidence="6" id="KW-0443">Lipid metabolism</keyword>
<evidence type="ECO:0000259" key="8">
    <source>
        <dbReference type="Pfam" id="PF01643"/>
    </source>
</evidence>
<dbReference type="InterPro" id="IPR002864">
    <property type="entry name" value="Acyl-ACP_thioesterase_NHD"/>
</dbReference>
<proteinExistence type="inferred from homology"/>
<feature type="domain" description="Acyl-ACP thioesterase-like C-terminal" evidence="9">
    <location>
        <begin position="153"/>
        <end position="247"/>
    </location>
</feature>
<dbReference type="InterPro" id="IPR045023">
    <property type="entry name" value="FATA/B"/>
</dbReference>
<reference evidence="10 11" key="1">
    <citation type="submission" date="2016-10" db="EMBL/GenBank/DDBJ databases">
        <authorList>
            <person name="de Groot N.N."/>
        </authorList>
    </citation>
    <scope>NUCLEOTIDE SEQUENCE [LARGE SCALE GENOMIC DNA]</scope>
    <source>
        <strain evidence="10 11">DSM 797</strain>
    </source>
</reference>
<dbReference type="Pfam" id="PF01643">
    <property type="entry name" value="Acyl-ACP_TE"/>
    <property type="match status" value="1"/>
</dbReference>
<evidence type="ECO:0000256" key="3">
    <source>
        <dbReference type="ARBA" id="ARBA00022801"/>
    </source>
</evidence>
<dbReference type="GO" id="GO:0016297">
    <property type="term" value="F:fatty acyl-[ACP] hydrolase activity"/>
    <property type="evidence" value="ECO:0007669"/>
    <property type="project" value="InterPro"/>
</dbReference>
<dbReference type="CDD" id="cd00586">
    <property type="entry name" value="4HBT"/>
    <property type="match status" value="2"/>
</dbReference>
<dbReference type="Proteomes" id="UP000199068">
    <property type="component" value="Unassembled WGS sequence"/>
</dbReference>
<organism evidence="10 11">
    <name type="scientific">Romboutsia lituseburensis DSM 797</name>
    <dbReference type="NCBI Taxonomy" id="1121325"/>
    <lineage>
        <taxon>Bacteria</taxon>
        <taxon>Bacillati</taxon>
        <taxon>Bacillota</taxon>
        <taxon>Clostridia</taxon>
        <taxon>Peptostreptococcales</taxon>
        <taxon>Peptostreptococcaceae</taxon>
        <taxon>Romboutsia</taxon>
    </lineage>
</organism>
<evidence type="ECO:0000256" key="1">
    <source>
        <dbReference type="ARBA" id="ARBA00006500"/>
    </source>
</evidence>
<keyword evidence="11" id="KW-1185">Reference proteome</keyword>
<dbReference type="Pfam" id="PF20791">
    <property type="entry name" value="Acyl-ACP_TE_C"/>
    <property type="match status" value="1"/>
</dbReference>
<keyword evidence="7" id="KW-0275">Fatty acid biosynthesis</keyword>
<name>A0A1G9M5U7_9FIRM</name>
<keyword evidence="2" id="KW-0444">Lipid biosynthesis</keyword>
<accession>A0A1G9M5U7</accession>
<evidence type="ECO:0000313" key="11">
    <source>
        <dbReference type="Proteomes" id="UP000199068"/>
    </source>
</evidence>
<keyword evidence="4" id="KW-0276">Fatty acid metabolism</keyword>